<dbReference type="PANTHER" id="PTHR11252">
    <property type="entry name" value="POLYRIBONUCLEOTIDE NUCLEOTIDYLTRANSFERASE"/>
    <property type="match status" value="1"/>
</dbReference>
<evidence type="ECO:0000256" key="3">
    <source>
        <dbReference type="ARBA" id="ARBA00022695"/>
    </source>
</evidence>
<evidence type="ECO:0000256" key="1">
    <source>
        <dbReference type="ARBA" id="ARBA00012416"/>
    </source>
</evidence>
<evidence type="ECO:0000313" key="7">
    <source>
        <dbReference type="EMBL" id="PIP17035.1"/>
    </source>
</evidence>
<dbReference type="SMART" id="SM00322">
    <property type="entry name" value="KH"/>
    <property type="match status" value="1"/>
</dbReference>
<dbReference type="FunFam" id="3.30.1370.10:FF:000001">
    <property type="entry name" value="Polyribonucleotide nucleotidyltransferase"/>
    <property type="match status" value="1"/>
</dbReference>
<dbReference type="InterPro" id="IPR036612">
    <property type="entry name" value="KH_dom_type_1_sf"/>
</dbReference>
<reference evidence="7 8" key="1">
    <citation type="submission" date="2017-09" db="EMBL/GenBank/DDBJ databases">
        <title>Depth-based differentiation of microbial function through sediment-hosted aquifers and enrichment of novel symbionts in the deep terrestrial subsurface.</title>
        <authorList>
            <person name="Probst A.J."/>
            <person name="Ladd B."/>
            <person name="Jarett J.K."/>
            <person name="Geller-Mcgrath D.E."/>
            <person name="Sieber C.M."/>
            <person name="Emerson J.B."/>
            <person name="Anantharaman K."/>
            <person name="Thomas B.C."/>
            <person name="Malmstrom R."/>
            <person name="Stieglmeier M."/>
            <person name="Klingl A."/>
            <person name="Woyke T."/>
            <person name="Ryan C.M."/>
            <person name="Banfield J.F."/>
        </authorList>
    </citation>
    <scope>NUCLEOTIDE SEQUENCE [LARGE SCALE GENOMIC DNA]</scope>
    <source>
        <strain evidence="7">CG23_combo_of_CG06-09_8_20_14_all_37_13</strain>
    </source>
</reference>
<accession>A0A2G9YCS3</accession>
<dbReference type="FunFam" id="3.30.230.70:FF:000001">
    <property type="entry name" value="Polyribonucleotide nucleotidyltransferase"/>
    <property type="match status" value="1"/>
</dbReference>
<dbReference type="NCBIfam" id="NF008805">
    <property type="entry name" value="PRK11824.1"/>
    <property type="match status" value="1"/>
</dbReference>
<dbReference type="Pfam" id="PF03725">
    <property type="entry name" value="RNase_PH_C"/>
    <property type="match status" value="1"/>
</dbReference>
<dbReference type="PROSITE" id="PS50084">
    <property type="entry name" value="KH_TYPE_1"/>
    <property type="match status" value="1"/>
</dbReference>
<evidence type="ECO:0000313" key="8">
    <source>
        <dbReference type="Proteomes" id="UP000231480"/>
    </source>
</evidence>
<dbReference type="InterPro" id="IPR004087">
    <property type="entry name" value="KH_dom"/>
</dbReference>
<proteinExistence type="predicted"/>
<organism evidence="7 8">
    <name type="scientific">Candidatus Portnoybacteria bacterium CG23_combo_of_CG06-09_8_20_14_all_37_13</name>
    <dbReference type="NCBI Taxonomy" id="1974819"/>
    <lineage>
        <taxon>Bacteria</taxon>
        <taxon>Candidatus Portnoyibacteriota</taxon>
    </lineage>
</organism>
<dbReference type="Proteomes" id="UP000231480">
    <property type="component" value="Unassembled WGS sequence"/>
</dbReference>
<evidence type="ECO:0000256" key="2">
    <source>
        <dbReference type="ARBA" id="ARBA00022679"/>
    </source>
</evidence>
<dbReference type="GO" id="GO:0000175">
    <property type="term" value="F:3'-5'-RNA exonuclease activity"/>
    <property type="evidence" value="ECO:0007669"/>
    <property type="project" value="TreeGrafter"/>
</dbReference>
<keyword evidence="3" id="KW-0548">Nucleotidyltransferase</keyword>
<sequence length="568" mass="62808">MEEKQYKLKLGNKDLIIGIGKFAGRANGAVTVQYGDTLILATAVMAKKPREEVDYMPLMVDYEEKLYAAGKIKGSRWVKREGRPSDEAILTGRLIDRCLRPLFDERIRNDIQVIITVFSIDEDNDPDIPAIIGASLALGISNISWDGPIGACRIAIINKQIILNASYGCRRKADLDLVVAGPKNQINMLEGEAKEIQEEHVVKAVDVGLKYIQEIINFQEQIIQDINPTKIKLDLQNLPDDPEKPEKLVENGKRVDGRGVSDIRPISVEVGLLPRTHGSGLFNRGETQVLSIVTLGPSSDEQFLETMEIEGRKRFMHHYNFPPYSVQEVAPLRGPGRREIGHGALVERSLMPVIPNQENFPYTIRVVSEVLSSNGSSSMASVCATSLALMDAGVPIKKSVAGIALGLSEDHKTILTDIQGPEDRYGLMDFKVAGTETGITAVQMDVKTTGIDLVLLQKAFVQSKEARFEILQKMQKAIASPRQELSPLAPRIYTINIPPKNIGDIIGKGGKTIREITEKTNVDIDIQDDGLVTITSEKAEEAQKAIDWIQKIIHEANAFTRRNTNQYA</sequence>
<comment type="caution">
    <text evidence="7">The sequence shown here is derived from an EMBL/GenBank/DDBJ whole genome shotgun (WGS) entry which is preliminary data.</text>
</comment>
<evidence type="ECO:0000259" key="6">
    <source>
        <dbReference type="SMART" id="SM00322"/>
    </source>
</evidence>
<dbReference type="GO" id="GO:0006402">
    <property type="term" value="P:mRNA catabolic process"/>
    <property type="evidence" value="ECO:0007669"/>
    <property type="project" value="InterPro"/>
</dbReference>
<dbReference type="InterPro" id="IPR027408">
    <property type="entry name" value="PNPase/RNase_PH_dom_sf"/>
</dbReference>
<dbReference type="AlphaFoldDB" id="A0A2G9YCS3"/>
<dbReference type="PANTHER" id="PTHR11252:SF0">
    <property type="entry name" value="POLYRIBONUCLEOTIDE NUCLEOTIDYLTRANSFERASE 1, MITOCHONDRIAL"/>
    <property type="match status" value="1"/>
</dbReference>
<dbReference type="EC" id="2.7.7.8" evidence="1"/>
<protein>
    <recommendedName>
        <fullName evidence="1">polyribonucleotide nucleotidyltransferase</fullName>
        <ecNumber evidence="1">2.7.7.8</ecNumber>
    </recommendedName>
</protein>
<dbReference type="Pfam" id="PF00013">
    <property type="entry name" value="KH_1"/>
    <property type="match status" value="1"/>
</dbReference>
<dbReference type="SUPFAM" id="SSF55666">
    <property type="entry name" value="Ribonuclease PH domain 2-like"/>
    <property type="match status" value="2"/>
</dbReference>
<dbReference type="SUPFAM" id="SSF54791">
    <property type="entry name" value="Eukaryotic type KH-domain (KH-domain type I)"/>
    <property type="match status" value="1"/>
</dbReference>
<dbReference type="GO" id="GO:0004654">
    <property type="term" value="F:polyribonucleotide nucleotidyltransferase activity"/>
    <property type="evidence" value="ECO:0007669"/>
    <property type="project" value="UniProtKB-EC"/>
</dbReference>
<dbReference type="InterPro" id="IPR015847">
    <property type="entry name" value="ExoRNase_PH_dom2"/>
</dbReference>
<dbReference type="Gene3D" id="3.30.1370.10">
    <property type="entry name" value="K Homology domain, type 1"/>
    <property type="match status" value="1"/>
</dbReference>
<dbReference type="Gene3D" id="3.30.230.70">
    <property type="entry name" value="GHMP Kinase, N-terminal domain"/>
    <property type="match status" value="2"/>
</dbReference>
<keyword evidence="2 7" id="KW-0808">Transferase</keyword>
<dbReference type="CDD" id="cd02393">
    <property type="entry name" value="KH-I_PNPase"/>
    <property type="match status" value="1"/>
</dbReference>
<gene>
    <name evidence="7" type="ORF">COX44_02075</name>
</gene>
<evidence type="ECO:0000256" key="4">
    <source>
        <dbReference type="ARBA" id="ARBA00022884"/>
    </source>
</evidence>
<dbReference type="SUPFAM" id="SSF54211">
    <property type="entry name" value="Ribosomal protein S5 domain 2-like"/>
    <property type="match status" value="2"/>
</dbReference>
<dbReference type="InterPro" id="IPR012162">
    <property type="entry name" value="PNPase"/>
</dbReference>
<dbReference type="CDD" id="cd11364">
    <property type="entry name" value="RNase_PH_PNPase_2"/>
    <property type="match status" value="1"/>
</dbReference>
<dbReference type="InterPro" id="IPR036345">
    <property type="entry name" value="ExoRNase_PH_dom2_sf"/>
</dbReference>
<dbReference type="InterPro" id="IPR004088">
    <property type="entry name" value="KH_dom_type_1"/>
</dbReference>
<dbReference type="EMBL" id="PCRH01000046">
    <property type="protein sequence ID" value="PIP17035.1"/>
    <property type="molecule type" value="Genomic_DNA"/>
</dbReference>
<keyword evidence="4 5" id="KW-0694">RNA-binding</keyword>
<dbReference type="GO" id="GO:0005829">
    <property type="term" value="C:cytosol"/>
    <property type="evidence" value="ECO:0007669"/>
    <property type="project" value="TreeGrafter"/>
</dbReference>
<dbReference type="InterPro" id="IPR020568">
    <property type="entry name" value="Ribosomal_Su5_D2-typ_SF"/>
</dbReference>
<name>A0A2G9YCS3_9BACT</name>
<dbReference type="GO" id="GO:0003723">
    <property type="term" value="F:RNA binding"/>
    <property type="evidence" value="ECO:0007669"/>
    <property type="project" value="UniProtKB-UniRule"/>
</dbReference>
<feature type="domain" description="K Homology" evidence="6">
    <location>
        <begin position="489"/>
        <end position="554"/>
    </location>
</feature>
<dbReference type="InterPro" id="IPR001247">
    <property type="entry name" value="ExoRNase_PH_dom1"/>
</dbReference>
<evidence type="ECO:0000256" key="5">
    <source>
        <dbReference type="PROSITE-ProRule" id="PRU00117"/>
    </source>
</evidence>
<dbReference type="Pfam" id="PF01138">
    <property type="entry name" value="RNase_PH"/>
    <property type="match status" value="2"/>
</dbReference>